<name>A0A8N4ESE9_ELAGV</name>
<reference evidence="3" key="1">
    <citation type="submission" date="2025-08" db="UniProtKB">
        <authorList>
            <consortium name="RefSeq"/>
        </authorList>
    </citation>
    <scope>IDENTIFICATION</scope>
</reference>
<proteinExistence type="predicted"/>
<accession>A0A8N4ESE9</accession>
<gene>
    <name evidence="3" type="primary">LOC114913631</name>
</gene>
<organism evidence="2 3">
    <name type="scientific">Elaeis guineensis var. tenera</name>
    <name type="common">Oil palm</name>
    <dbReference type="NCBI Taxonomy" id="51953"/>
    <lineage>
        <taxon>Eukaryota</taxon>
        <taxon>Viridiplantae</taxon>
        <taxon>Streptophyta</taxon>
        <taxon>Embryophyta</taxon>
        <taxon>Tracheophyta</taxon>
        <taxon>Spermatophyta</taxon>
        <taxon>Magnoliopsida</taxon>
        <taxon>Liliopsida</taxon>
        <taxon>Arecaceae</taxon>
        <taxon>Arecoideae</taxon>
        <taxon>Cocoseae</taxon>
        <taxon>Elaeidinae</taxon>
        <taxon>Elaeis</taxon>
    </lineage>
</organism>
<keyword evidence="1" id="KW-0175">Coiled coil</keyword>
<keyword evidence="2" id="KW-1185">Reference proteome</keyword>
<feature type="coiled-coil region" evidence="1">
    <location>
        <begin position="19"/>
        <end position="81"/>
    </location>
</feature>
<sequence length="102" mass="11458">MKITKRKVAWAEEGRLAEAARLEEKIVEVTSLQEALQKEGQTSSELRAALEEERKKAEAEVSELKAQVSELKAQIPSLVSEVRARAVEFKTSEMEDLQVQFG</sequence>
<evidence type="ECO:0000256" key="1">
    <source>
        <dbReference type="SAM" id="Coils"/>
    </source>
</evidence>
<evidence type="ECO:0000313" key="2">
    <source>
        <dbReference type="Proteomes" id="UP000504607"/>
    </source>
</evidence>
<dbReference type="RefSeq" id="XP_029118090.1">
    <property type="nucleotide sequence ID" value="XM_029262257.1"/>
</dbReference>
<dbReference type="Proteomes" id="UP000504607">
    <property type="component" value="Unplaced"/>
</dbReference>
<evidence type="ECO:0000313" key="3">
    <source>
        <dbReference type="RefSeq" id="XP_029118090.1"/>
    </source>
</evidence>
<protein>
    <submittedName>
        <fullName evidence="3">Uncharacterized protein LOC114913631</fullName>
    </submittedName>
</protein>
<dbReference type="AlphaFoldDB" id="A0A8N4ESE9"/>